<evidence type="ECO:0000256" key="5">
    <source>
        <dbReference type="ARBA" id="ARBA00022833"/>
    </source>
</evidence>
<feature type="region of interest" description="Disordered" evidence="10">
    <location>
        <begin position="143"/>
        <end position="165"/>
    </location>
</feature>
<comment type="caution">
    <text evidence="13">The sequence shown here is derived from an EMBL/GenBank/DDBJ whole genome shotgun (WGS) entry which is preliminary data.</text>
</comment>
<dbReference type="EMBL" id="BLXT01004491">
    <property type="protein sequence ID" value="GFO13658.1"/>
    <property type="molecule type" value="Genomic_DNA"/>
</dbReference>
<dbReference type="SUPFAM" id="SSF55486">
    <property type="entry name" value="Metalloproteases ('zincins'), catalytic domain"/>
    <property type="match status" value="1"/>
</dbReference>
<dbReference type="PROSITE" id="PS51642">
    <property type="entry name" value="HEMOPEXIN_2"/>
    <property type="match status" value="4"/>
</dbReference>
<dbReference type="SUPFAM" id="SSF50923">
    <property type="entry name" value="Hemopexin-like domain"/>
    <property type="match status" value="1"/>
</dbReference>
<feature type="compositionally biased region" description="Basic and acidic residues" evidence="10">
    <location>
        <begin position="199"/>
        <end position="210"/>
    </location>
</feature>
<feature type="binding site" evidence="8">
    <location>
        <position position="398"/>
    </location>
    <ligand>
        <name>Ca(2+)</name>
        <dbReference type="ChEBI" id="CHEBI:29108"/>
        <label>1</label>
    </ligand>
</feature>
<evidence type="ECO:0000256" key="9">
    <source>
        <dbReference type="PROSITE-ProRule" id="PRU01011"/>
    </source>
</evidence>
<dbReference type="GO" id="GO:0030198">
    <property type="term" value="P:extracellular matrix organization"/>
    <property type="evidence" value="ECO:0007669"/>
    <property type="project" value="TreeGrafter"/>
</dbReference>
<dbReference type="InterPro" id="IPR001818">
    <property type="entry name" value="Pept_M10_metallopeptidase"/>
</dbReference>
<feature type="region of interest" description="Disordered" evidence="10">
    <location>
        <begin position="179"/>
        <end position="217"/>
    </location>
</feature>
<feature type="domain" description="Peptidase metallopeptidase" evidence="12">
    <location>
        <begin position="303"/>
        <end position="468"/>
    </location>
</feature>
<protein>
    <submittedName>
        <fullName evidence="13">Matrix metalloproteinase-21</fullName>
    </submittedName>
</protein>
<feature type="binding site" evidence="8">
    <location>
        <position position="659"/>
    </location>
    <ligand>
        <name>Ca(2+)</name>
        <dbReference type="ChEBI" id="CHEBI:29108"/>
        <label>5</label>
    </ligand>
</feature>
<feature type="binding site" evidence="8">
    <location>
        <position position="371"/>
    </location>
    <ligand>
        <name>Zn(2+)</name>
        <dbReference type="ChEBI" id="CHEBI:29105"/>
        <label>1</label>
    </ligand>
</feature>
<dbReference type="Pfam" id="PF00413">
    <property type="entry name" value="Peptidase_M10"/>
    <property type="match status" value="1"/>
</dbReference>
<feature type="binding site" evidence="8">
    <location>
        <position position="439"/>
    </location>
    <ligand>
        <name>Zn(2+)</name>
        <dbReference type="ChEBI" id="CHEBI:29105"/>
        <label>2</label>
        <note>catalytic</note>
    </ligand>
</feature>
<feature type="binding site" evidence="8">
    <location>
        <position position="425"/>
    </location>
    <ligand>
        <name>Zn(2+)</name>
        <dbReference type="ChEBI" id="CHEBI:29105"/>
        <label>2</label>
        <note>catalytic</note>
    </ligand>
</feature>
<dbReference type="PRINTS" id="PR00138">
    <property type="entry name" value="MATRIXIN"/>
</dbReference>
<gene>
    <name evidence="13" type="ORF">PoB_004016300</name>
</gene>
<dbReference type="CDD" id="cd04278">
    <property type="entry name" value="ZnMc_MMP"/>
    <property type="match status" value="1"/>
</dbReference>
<keyword evidence="11" id="KW-0732">Signal</keyword>
<feature type="binding site" evidence="8">
    <location>
        <position position="400"/>
    </location>
    <ligand>
        <name>Ca(2+)</name>
        <dbReference type="ChEBI" id="CHEBI:29108"/>
        <label>1</label>
    </ligand>
</feature>
<feature type="repeat" description="Hemopexin" evidence="9">
    <location>
        <begin position="595"/>
        <end position="632"/>
    </location>
</feature>
<dbReference type="Pfam" id="PF00045">
    <property type="entry name" value="Hemopexin"/>
    <property type="match status" value="2"/>
</dbReference>
<comment type="similarity">
    <text evidence="1">Belongs to the peptidase M10A family.</text>
</comment>
<feature type="repeat" description="Hemopexin" evidence="9">
    <location>
        <begin position="653"/>
        <end position="706"/>
    </location>
</feature>
<dbReference type="PANTHER" id="PTHR10201">
    <property type="entry name" value="MATRIX METALLOPROTEINASE"/>
    <property type="match status" value="1"/>
</dbReference>
<keyword evidence="2" id="KW-0645">Protease</keyword>
<dbReference type="SUPFAM" id="SSF47090">
    <property type="entry name" value="PGBD-like"/>
    <property type="match status" value="1"/>
</dbReference>
<accession>A0AAV4B249</accession>
<evidence type="ECO:0000256" key="8">
    <source>
        <dbReference type="PIRSR" id="PIRSR621190-2"/>
    </source>
</evidence>
<dbReference type="AlphaFoldDB" id="A0AAV4B249"/>
<sequence length="715" mass="82800">MLPLRSVVVGLVRALPFLLVAVVGEPFYQRRDHQDQDNYLQPTNNDNVVKDIFDAELVLSKYGYLMCSVPRRKREAGISPHSSENLKGMTQKNSGTRSLWSGLQEGVGMDGCEKAEVQKAILNYQSTYNLPLTGELDKETMSLMSSSRCGNKDSTEDSESSSKLLDGTLVATGKHDTSTLELSQENGQGGNDVGSKGPHGQDDASKEKSSHRLWRRSANQRNSHLYSVLSGGSKSKGRPLSAHRQYLLDYIEKERAKQKQLGRSNKRIQKRWRSQLLRKYTPAERRKRSIHARLSPHRKVQDRSLMFSKDVIRWRLLDTGLSTRIPLYDQKAGISLAFRMWSEVLPVKFMEDTDSDIHDVDIEIAFGKGDHQNCEHFFDGNGGEIAHSWNVGNMHFDDDESFRGLGSVGHDGIYLLRVAVHEIGHVLGLMHTNNPDSIMYAIYRGAQMDSQFELSREDRRDMQEIYGVCKGSFDTVFDWVREMPSRHSPTFKSYFYNTYFFRNNHYWMYDNEANRTRYGDPLNIAQEWSGVPDSPDGYVHIWILFNSGTTINEAYFFKDKYYYKYNSDSDSVERSWPKLISEDFGPKPGQTVGVPDYLDSVFFDLRDKNIYFFKDDMVYVYNPTARHDEKGCCERKRTIQEEFPAAEGEKPLPSHLDAVYYSYKTKMQYFIKGDNYWRNRLFDPRQHRISNEVEYMGKWYDKWLDICDVDVHHHH</sequence>
<name>A0AAV4B249_9GAST</name>
<organism evidence="13 14">
    <name type="scientific">Plakobranchus ocellatus</name>
    <dbReference type="NCBI Taxonomy" id="259542"/>
    <lineage>
        <taxon>Eukaryota</taxon>
        <taxon>Metazoa</taxon>
        <taxon>Spiralia</taxon>
        <taxon>Lophotrochozoa</taxon>
        <taxon>Mollusca</taxon>
        <taxon>Gastropoda</taxon>
        <taxon>Heterobranchia</taxon>
        <taxon>Euthyneura</taxon>
        <taxon>Panpulmonata</taxon>
        <taxon>Sacoglossa</taxon>
        <taxon>Placobranchoidea</taxon>
        <taxon>Plakobranchidae</taxon>
        <taxon>Plakobranchus</taxon>
    </lineage>
</organism>
<feature type="binding site" evidence="8">
    <location>
        <position position="397"/>
    </location>
    <ligand>
        <name>Ca(2+)</name>
        <dbReference type="ChEBI" id="CHEBI:29108"/>
        <label>3</label>
    </ligand>
</feature>
<feature type="binding site" evidence="8">
    <location>
        <position position="400"/>
    </location>
    <ligand>
        <name>Ca(2+)</name>
        <dbReference type="ChEBI" id="CHEBI:29108"/>
        <label>3</label>
    </ligand>
</feature>
<evidence type="ECO:0000256" key="1">
    <source>
        <dbReference type="ARBA" id="ARBA00010370"/>
    </source>
</evidence>
<dbReference type="InterPro" id="IPR036365">
    <property type="entry name" value="PGBD-like_sf"/>
</dbReference>
<dbReference type="InterPro" id="IPR018487">
    <property type="entry name" value="Hemopexin-like_repeat"/>
</dbReference>
<dbReference type="GO" id="GO:0031012">
    <property type="term" value="C:extracellular matrix"/>
    <property type="evidence" value="ECO:0007669"/>
    <property type="project" value="InterPro"/>
</dbReference>
<feature type="binding site" evidence="8">
    <location>
        <position position="387"/>
    </location>
    <ligand>
        <name>Zn(2+)</name>
        <dbReference type="ChEBI" id="CHEBI:29105"/>
        <label>1</label>
    </ligand>
</feature>
<keyword evidence="4" id="KW-0378">Hydrolase</keyword>
<feature type="chain" id="PRO_5043719148" evidence="11">
    <location>
        <begin position="25"/>
        <end position="715"/>
    </location>
</feature>
<feature type="binding site" evidence="8">
    <location>
        <position position="421"/>
    </location>
    <ligand>
        <name>Zn(2+)</name>
        <dbReference type="ChEBI" id="CHEBI:29105"/>
        <label>2</label>
        <note>catalytic</note>
    </ligand>
</feature>
<proteinExistence type="inferred from homology"/>
<evidence type="ECO:0000256" key="6">
    <source>
        <dbReference type="ARBA" id="ARBA00023049"/>
    </source>
</evidence>
<dbReference type="GO" id="GO:0030574">
    <property type="term" value="P:collagen catabolic process"/>
    <property type="evidence" value="ECO:0007669"/>
    <property type="project" value="TreeGrafter"/>
</dbReference>
<evidence type="ECO:0000256" key="11">
    <source>
        <dbReference type="SAM" id="SignalP"/>
    </source>
</evidence>
<keyword evidence="8" id="KW-0106">Calcium</keyword>
<comment type="cofactor">
    <cofactor evidence="8">
        <name>Zn(2+)</name>
        <dbReference type="ChEBI" id="CHEBI:29105"/>
    </cofactor>
    <text evidence="8">Binds 2 Zn(2+) ions per subunit.</text>
</comment>
<dbReference type="Gene3D" id="2.110.10.10">
    <property type="entry name" value="Hemopexin-like domain"/>
    <property type="match status" value="2"/>
</dbReference>
<dbReference type="PANTHER" id="PTHR10201:SF323">
    <property type="entry name" value="MATRIX METALLOPROTEINASE-21"/>
    <property type="match status" value="1"/>
</dbReference>
<dbReference type="InterPro" id="IPR033739">
    <property type="entry name" value="M10A_MMP"/>
</dbReference>
<keyword evidence="3 8" id="KW-0479">Metal-binding</keyword>
<dbReference type="SMART" id="SM00120">
    <property type="entry name" value="HX"/>
    <property type="match status" value="4"/>
</dbReference>
<dbReference type="InterPro" id="IPR024079">
    <property type="entry name" value="MetalloPept_cat_dom_sf"/>
</dbReference>
<dbReference type="GO" id="GO:0008270">
    <property type="term" value="F:zinc ion binding"/>
    <property type="evidence" value="ECO:0007669"/>
    <property type="project" value="InterPro"/>
</dbReference>
<evidence type="ECO:0000259" key="12">
    <source>
        <dbReference type="SMART" id="SM00235"/>
    </source>
</evidence>
<reference evidence="13 14" key="1">
    <citation type="journal article" date="2021" name="Elife">
        <title>Chloroplast acquisition without the gene transfer in kleptoplastic sea slugs, Plakobranchus ocellatus.</title>
        <authorList>
            <person name="Maeda T."/>
            <person name="Takahashi S."/>
            <person name="Yoshida T."/>
            <person name="Shimamura S."/>
            <person name="Takaki Y."/>
            <person name="Nagai Y."/>
            <person name="Toyoda A."/>
            <person name="Suzuki Y."/>
            <person name="Arimoto A."/>
            <person name="Ishii H."/>
            <person name="Satoh N."/>
            <person name="Nishiyama T."/>
            <person name="Hasebe M."/>
            <person name="Maruyama T."/>
            <person name="Minagawa J."/>
            <person name="Obokata J."/>
            <person name="Shigenobu S."/>
        </authorList>
    </citation>
    <scope>NUCLEOTIDE SEQUENCE [LARGE SCALE GENOMIC DNA]</scope>
</reference>
<feature type="binding site" evidence="8">
    <location>
        <position position="361"/>
    </location>
    <ligand>
        <name>Ca(2+)</name>
        <dbReference type="ChEBI" id="CHEBI:29108"/>
        <label>2</label>
    </ligand>
</feature>
<evidence type="ECO:0000256" key="7">
    <source>
        <dbReference type="PIRSR" id="PIRSR621190-1"/>
    </source>
</evidence>
<dbReference type="GO" id="GO:0004222">
    <property type="term" value="F:metalloendopeptidase activity"/>
    <property type="evidence" value="ECO:0007669"/>
    <property type="project" value="InterPro"/>
</dbReference>
<evidence type="ECO:0000313" key="14">
    <source>
        <dbReference type="Proteomes" id="UP000735302"/>
    </source>
</evidence>
<dbReference type="Proteomes" id="UP000735302">
    <property type="component" value="Unassembled WGS sequence"/>
</dbReference>
<dbReference type="SMART" id="SM00235">
    <property type="entry name" value="ZnMc"/>
    <property type="match status" value="1"/>
</dbReference>
<feature type="binding site" evidence="8">
    <location>
        <position position="380"/>
    </location>
    <ligand>
        <name>Ca(2+)</name>
        <dbReference type="ChEBI" id="CHEBI:29108"/>
        <label>3</label>
    </ligand>
</feature>
<evidence type="ECO:0000256" key="4">
    <source>
        <dbReference type="ARBA" id="ARBA00022801"/>
    </source>
</evidence>
<keyword evidence="6 13" id="KW-0482">Metalloprotease</keyword>
<dbReference type="InterPro" id="IPR036375">
    <property type="entry name" value="Hemopexin-like_dom_sf"/>
</dbReference>
<feature type="compositionally biased region" description="Polar residues" evidence="10">
    <location>
        <begin position="80"/>
        <end position="97"/>
    </location>
</feature>
<feature type="region of interest" description="Disordered" evidence="10">
    <location>
        <begin position="76"/>
        <end position="97"/>
    </location>
</feature>
<evidence type="ECO:0000256" key="3">
    <source>
        <dbReference type="ARBA" id="ARBA00022723"/>
    </source>
</evidence>
<feature type="repeat" description="Hemopexin" evidence="9">
    <location>
        <begin position="474"/>
        <end position="531"/>
    </location>
</feature>
<feature type="binding site" evidence="8">
    <location>
        <position position="657"/>
    </location>
    <ligand>
        <name>Ca(2+)</name>
        <dbReference type="ChEBI" id="CHEBI:29108"/>
        <label>4</label>
    </ligand>
</feature>
<dbReference type="InterPro" id="IPR021190">
    <property type="entry name" value="Pept_M10A"/>
</dbReference>
<feature type="signal peptide" evidence="11">
    <location>
        <begin position="1"/>
        <end position="24"/>
    </location>
</feature>
<feature type="binding site" evidence="8">
    <location>
        <position position="536"/>
    </location>
    <ligand>
        <name>Ca(2+)</name>
        <dbReference type="ChEBI" id="CHEBI:29108"/>
        <label>4</label>
    </ligand>
</feature>
<keyword evidence="14" id="KW-1185">Reference proteome</keyword>
<feature type="active site" evidence="7">
    <location>
        <position position="422"/>
    </location>
</feature>
<feature type="repeat" description="Hemopexin" evidence="9">
    <location>
        <begin position="532"/>
        <end position="587"/>
    </location>
</feature>
<evidence type="ECO:0000256" key="10">
    <source>
        <dbReference type="SAM" id="MobiDB-lite"/>
    </source>
</evidence>
<dbReference type="InterPro" id="IPR006026">
    <property type="entry name" value="Peptidase_Metallo"/>
</dbReference>
<feature type="binding site" evidence="8">
    <location>
        <position position="395"/>
    </location>
    <ligand>
        <name>Zn(2+)</name>
        <dbReference type="ChEBI" id="CHEBI:29105"/>
        <label>1</label>
    </ligand>
</feature>
<evidence type="ECO:0000256" key="2">
    <source>
        <dbReference type="ARBA" id="ARBA00022670"/>
    </source>
</evidence>
<dbReference type="GO" id="GO:0006508">
    <property type="term" value="P:proteolysis"/>
    <property type="evidence" value="ECO:0007669"/>
    <property type="project" value="UniProtKB-KW"/>
</dbReference>
<feature type="binding site" evidence="8">
    <location>
        <position position="431"/>
    </location>
    <ligand>
        <name>Zn(2+)</name>
        <dbReference type="ChEBI" id="CHEBI:29105"/>
        <label>2</label>
        <note>catalytic</note>
    </ligand>
</feature>
<evidence type="ECO:0000313" key="13">
    <source>
        <dbReference type="EMBL" id="GFO13658.1"/>
    </source>
</evidence>
<feature type="binding site" evidence="8">
    <location>
        <position position="379"/>
    </location>
    <ligand>
        <name>Ca(2+)</name>
        <dbReference type="ChEBI" id="CHEBI:29108"/>
        <label>3</label>
    </ligand>
</feature>
<dbReference type="Gene3D" id="3.40.390.10">
    <property type="entry name" value="Collagenase (Catalytic Domain)"/>
    <property type="match status" value="1"/>
</dbReference>
<keyword evidence="5 8" id="KW-0862">Zinc</keyword>
<comment type="cofactor">
    <cofactor evidence="8">
        <name>Ca(2+)</name>
        <dbReference type="ChEBI" id="CHEBI:29108"/>
    </cofactor>
    <text evidence="8">Can bind about 5 Ca(2+) ions per subunit.</text>
</comment>